<keyword evidence="6 9" id="KW-0378">Hydrolase</keyword>
<dbReference type="Pfam" id="PF02338">
    <property type="entry name" value="OTU"/>
    <property type="match status" value="1"/>
</dbReference>
<keyword evidence="5 9" id="KW-0833">Ubl conjugation pathway</keyword>
<dbReference type="InterPro" id="IPR003323">
    <property type="entry name" value="OTU_dom"/>
</dbReference>
<gene>
    <name evidence="11" type="ORF">OXX778_LOCUS15495</name>
</gene>
<comment type="function">
    <text evidence="9">Hydrolase that can remove conjugated ubiquitin from proteins and may therefore play an important regulatory role at the level of protein turnover by preventing degradation.</text>
</comment>
<accession>A0A814FAM4</accession>
<feature type="domain" description="OTU" evidence="10">
    <location>
        <begin position="99"/>
        <end position="224"/>
    </location>
</feature>
<keyword evidence="4" id="KW-0863">Zinc-finger</keyword>
<evidence type="ECO:0000256" key="3">
    <source>
        <dbReference type="ARBA" id="ARBA00022723"/>
    </source>
</evidence>
<dbReference type="PANTHER" id="PTHR13312:SF0">
    <property type="entry name" value="UBIQUITIN THIOESTERASE OTU1"/>
    <property type="match status" value="1"/>
</dbReference>
<sequence>MTGKTLKLRVRTKKGVLKIDNLTSESNLIELKKSIAGLAGLSESQFKILSGYPPKLLSITNEISTLEQNSIKDGEMFTLEEQTVLTTTPSESIKFESKLERKVVPADNSCLFTSVNYLMTDGIMDLNCQKNLRELIASTVKKDSVYFNEAILGKKNSDYCDWIRNSTSWGGCIEIMILSKYYKIEICVVDIRTCRIDRFGEDCNYSQRIFVLYDGIHFDPIHMILHNDKVQTKFSTSDDLVYVKAISIAEEAKKARQFTDTQNFKLRCLVCQEPLIGEKQAQEHAKKTSHINFGEF</sequence>
<dbReference type="PANTHER" id="PTHR13312">
    <property type="entry name" value="HIV-INDUCED PROTEIN-7-LIKE PROTEASE"/>
    <property type="match status" value="1"/>
</dbReference>
<dbReference type="InterPro" id="IPR048857">
    <property type="entry name" value="OTU1_Ubl"/>
</dbReference>
<evidence type="ECO:0000256" key="6">
    <source>
        <dbReference type="ARBA" id="ARBA00022801"/>
    </source>
</evidence>
<keyword evidence="12" id="KW-1185">Reference proteome</keyword>
<keyword evidence="7 9" id="KW-0788">Thiol protease</keyword>
<dbReference type="GO" id="GO:0004843">
    <property type="term" value="F:cysteine-type deubiquitinase activity"/>
    <property type="evidence" value="ECO:0007669"/>
    <property type="project" value="UniProtKB-UniRule"/>
</dbReference>
<dbReference type="OrthoDB" id="65596at2759"/>
<proteinExistence type="predicted"/>
<dbReference type="Pfam" id="PF21403">
    <property type="entry name" value="OTU1_UBXL"/>
    <property type="match status" value="1"/>
</dbReference>
<dbReference type="GO" id="GO:0005634">
    <property type="term" value="C:nucleus"/>
    <property type="evidence" value="ECO:0007669"/>
    <property type="project" value="TreeGrafter"/>
</dbReference>
<evidence type="ECO:0000256" key="4">
    <source>
        <dbReference type="ARBA" id="ARBA00022771"/>
    </source>
</evidence>
<dbReference type="CDD" id="cd17059">
    <property type="entry name" value="Ubl_OTU1"/>
    <property type="match status" value="1"/>
</dbReference>
<dbReference type="CDD" id="cd22745">
    <property type="entry name" value="OTU_OTU1"/>
    <property type="match status" value="1"/>
</dbReference>
<dbReference type="GO" id="GO:0030968">
    <property type="term" value="P:endoplasmic reticulum unfolded protein response"/>
    <property type="evidence" value="ECO:0007669"/>
    <property type="project" value="TreeGrafter"/>
</dbReference>
<keyword evidence="3" id="KW-0479">Metal-binding</keyword>
<evidence type="ECO:0000313" key="12">
    <source>
        <dbReference type="Proteomes" id="UP000663879"/>
    </source>
</evidence>
<dbReference type="PROSITE" id="PS50802">
    <property type="entry name" value="OTU"/>
    <property type="match status" value="1"/>
</dbReference>
<dbReference type="Proteomes" id="UP000663879">
    <property type="component" value="Unassembled WGS sequence"/>
</dbReference>
<dbReference type="EMBL" id="CAJNOC010003437">
    <property type="protein sequence ID" value="CAF0982502.1"/>
    <property type="molecule type" value="Genomic_DNA"/>
</dbReference>
<evidence type="ECO:0000256" key="2">
    <source>
        <dbReference type="ARBA" id="ARBA00022670"/>
    </source>
</evidence>
<evidence type="ECO:0000259" key="10">
    <source>
        <dbReference type="PROSITE" id="PS50802"/>
    </source>
</evidence>
<name>A0A814FAM4_9BILA</name>
<comment type="caution">
    <text evidence="11">The sequence shown here is derived from an EMBL/GenBank/DDBJ whole genome shotgun (WGS) entry which is preliminary data.</text>
</comment>
<dbReference type="GO" id="GO:0016579">
    <property type="term" value="P:protein deubiquitination"/>
    <property type="evidence" value="ECO:0007669"/>
    <property type="project" value="TreeGrafter"/>
</dbReference>
<dbReference type="AlphaFoldDB" id="A0A814FAM4"/>
<dbReference type="Gene3D" id="3.10.20.90">
    <property type="entry name" value="Phosphatidylinositol 3-kinase Catalytic Subunit, Chain A, domain 1"/>
    <property type="match status" value="1"/>
</dbReference>
<dbReference type="GO" id="GO:0008270">
    <property type="term" value="F:zinc ion binding"/>
    <property type="evidence" value="ECO:0007669"/>
    <property type="project" value="UniProtKB-KW"/>
</dbReference>
<evidence type="ECO:0000256" key="9">
    <source>
        <dbReference type="RuleBase" id="RU367104"/>
    </source>
</evidence>
<evidence type="ECO:0000313" key="11">
    <source>
        <dbReference type="EMBL" id="CAF0982502.1"/>
    </source>
</evidence>
<keyword evidence="8" id="KW-0862">Zinc</keyword>
<protein>
    <recommendedName>
        <fullName evidence="9">Ubiquitin thioesterase OTU</fullName>
        <ecNumber evidence="9">3.4.19.12</ecNumber>
    </recommendedName>
</protein>
<dbReference type="Pfam" id="PF24560">
    <property type="entry name" value="zf-C2H2_OTU1_C"/>
    <property type="match status" value="1"/>
</dbReference>
<evidence type="ECO:0000256" key="5">
    <source>
        <dbReference type="ARBA" id="ARBA00022786"/>
    </source>
</evidence>
<evidence type="ECO:0000256" key="8">
    <source>
        <dbReference type="ARBA" id="ARBA00022833"/>
    </source>
</evidence>
<dbReference type="InterPro" id="IPR038765">
    <property type="entry name" value="Papain-like_cys_pep_sf"/>
</dbReference>
<dbReference type="InterPro" id="IPR057766">
    <property type="entry name" value="Znf-C2H2_OTU1-like_C"/>
</dbReference>
<evidence type="ECO:0000256" key="7">
    <source>
        <dbReference type="ARBA" id="ARBA00022807"/>
    </source>
</evidence>
<dbReference type="GO" id="GO:0036503">
    <property type="term" value="P:ERAD pathway"/>
    <property type="evidence" value="ECO:0007669"/>
    <property type="project" value="TreeGrafter"/>
</dbReference>
<dbReference type="SUPFAM" id="SSF54001">
    <property type="entry name" value="Cysteine proteinases"/>
    <property type="match status" value="1"/>
</dbReference>
<comment type="catalytic activity">
    <reaction evidence="1 9">
        <text>Thiol-dependent hydrolysis of ester, thioester, amide, peptide and isopeptide bonds formed by the C-terminal Gly of ubiquitin (a 76-residue protein attached to proteins as an intracellular targeting signal).</text>
        <dbReference type="EC" id="3.4.19.12"/>
    </reaction>
</comment>
<keyword evidence="2" id="KW-0645">Protease</keyword>
<dbReference type="EC" id="3.4.19.12" evidence="9"/>
<evidence type="ECO:0000256" key="1">
    <source>
        <dbReference type="ARBA" id="ARBA00000707"/>
    </source>
</evidence>
<dbReference type="GO" id="GO:0005829">
    <property type="term" value="C:cytosol"/>
    <property type="evidence" value="ECO:0007669"/>
    <property type="project" value="TreeGrafter"/>
</dbReference>
<reference evidence="11" key="1">
    <citation type="submission" date="2021-02" db="EMBL/GenBank/DDBJ databases">
        <authorList>
            <person name="Nowell W R."/>
        </authorList>
    </citation>
    <scope>NUCLEOTIDE SEQUENCE</scope>
    <source>
        <strain evidence="11">Ploen Becks lab</strain>
    </source>
</reference>
<dbReference type="Gene3D" id="3.90.70.80">
    <property type="match status" value="1"/>
</dbReference>
<comment type="subcellular location">
    <subcellularLocation>
        <location evidence="9">Cytoplasm</location>
    </subcellularLocation>
</comment>
<keyword evidence="9" id="KW-0963">Cytoplasm</keyword>
<organism evidence="11 12">
    <name type="scientific">Brachionus calyciflorus</name>
    <dbReference type="NCBI Taxonomy" id="104777"/>
    <lineage>
        <taxon>Eukaryota</taxon>
        <taxon>Metazoa</taxon>
        <taxon>Spiralia</taxon>
        <taxon>Gnathifera</taxon>
        <taxon>Rotifera</taxon>
        <taxon>Eurotatoria</taxon>
        <taxon>Monogononta</taxon>
        <taxon>Pseudotrocha</taxon>
        <taxon>Ploima</taxon>
        <taxon>Brachionidae</taxon>
        <taxon>Brachionus</taxon>
    </lineage>
</organism>